<dbReference type="InterPro" id="IPR041715">
    <property type="entry name" value="HisRS-like_core"/>
</dbReference>
<dbReference type="SUPFAM" id="SSF52954">
    <property type="entry name" value="Class II aaRS ABD-related"/>
    <property type="match status" value="1"/>
</dbReference>
<reference evidence="14 15" key="1">
    <citation type="journal article" date="2012" name="J. Bacteriol.">
        <title>Genome Sequence of n-Alkane-Degrading Hydrocarboniphaga effusa Strain AP103T (ATCC BAA-332T).</title>
        <authorList>
            <person name="Chang H.K."/>
            <person name="Zylstra G.J."/>
            <person name="Chae J.C."/>
        </authorList>
    </citation>
    <scope>NUCLEOTIDE SEQUENCE [LARGE SCALE GENOMIC DNA]</scope>
    <source>
        <strain evidence="14 15">AP103</strain>
    </source>
</reference>
<feature type="binding site" evidence="12">
    <location>
        <begin position="262"/>
        <end position="263"/>
    </location>
    <ligand>
        <name>L-histidine</name>
        <dbReference type="ChEBI" id="CHEBI:57595"/>
    </ligand>
</feature>
<dbReference type="InterPro" id="IPR004154">
    <property type="entry name" value="Anticodon-bd"/>
</dbReference>
<evidence type="ECO:0000256" key="1">
    <source>
        <dbReference type="ARBA" id="ARBA00004496"/>
    </source>
</evidence>
<name>I7ZF32_9GAMM</name>
<dbReference type="RefSeq" id="WP_007183418.1">
    <property type="nucleotide sequence ID" value="NZ_AKGD01000001.1"/>
</dbReference>
<evidence type="ECO:0000256" key="8">
    <source>
        <dbReference type="ARBA" id="ARBA00022917"/>
    </source>
</evidence>
<dbReference type="InterPro" id="IPR004516">
    <property type="entry name" value="HisRS/HisZ"/>
</dbReference>
<dbReference type="STRING" id="1172194.WQQ_04590"/>
<dbReference type="InterPro" id="IPR036621">
    <property type="entry name" value="Anticodon-bd_dom_sf"/>
</dbReference>
<comment type="catalytic activity">
    <reaction evidence="10 11">
        <text>tRNA(His) + L-histidine + ATP = L-histidyl-tRNA(His) + AMP + diphosphate + H(+)</text>
        <dbReference type="Rhea" id="RHEA:17313"/>
        <dbReference type="Rhea" id="RHEA-COMP:9665"/>
        <dbReference type="Rhea" id="RHEA-COMP:9689"/>
        <dbReference type="ChEBI" id="CHEBI:15378"/>
        <dbReference type="ChEBI" id="CHEBI:30616"/>
        <dbReference type="ChEBI" id="CHEBI:33019"/>
        <dbReference type="ChEBI" id="CHEBI:57595"/>
        <dbReference type="ChEBI" id="CHEBI:78442"/>
        <dbReference type="ChEBI" id="CHEBI:78527"/>
        <dbReference type="ChEBI" id="CHEBI:456215"/>
        <dbReference type="EC" id="6.1.1.21"/>
    </reaction>
</comment>
<dbReference type="PROSITE" id="PS50862">
    <property type="entry name" value="AA_TRNA_LIGASE_II"/>
    <property type="match status" value="1"/>
</dbReference>
<dbReference type="CDD" id="cd00773">
    <property type="entry name" value="HisRS-like_core"/>
    <property type="match status" value="1"/>
</dbReference>
<evidence type="ECO:0000313" key="15">
    <source>
        <dbReference type="Proteomes" id="UP000003704"/>
    </source>
</evidence>
<accession>I7ZF32</accession>
<evidence type="ECO:0000256" key="11">
    <source>
        <dbReference type="HAMAP-Rule" id="MF_00127"/>
    </source>
</evidence>
<feature type="binding site" evidence="12">
    <location>
        <position position="113"/>
    </location>
    <ligand>
        <name>L-histidine</name>
        <dbReference type="ChEBI" id="CHEBI:57595"/>
    </ligand>
</feature>
<evidence type="ECO:0000256" key="6">
    <source>
        <dbReference type="ARBA" id="ARBA00022741"/>
    </source>
</evidence>
<comment type="caution">
    <text evidence="14">The sequence shown here is derived from an EMBL/GenBank/DDBJ whole genome shotgun (WGS) entry which is preliminary data.</text>
</comment>
<feature type="domain" description="Aminoacyl-transfer RNA synthetases class-II family profile" evidence="13">
    <location>
        <begin position="1"/>
        <end position="325"/>
    </location>
</feature>
<dbReference type="NCBIfam" id="TIGR00442">
    <property type="entry name" value="hisS"/>
    <property type="match status" value="1"/>
</dbReference>
<dbReference type="PIRSF" id="PIRSF001549">
    <property type="entry name" value="His-tRNA_synth"/>
    <property type="match status" value="1"/>
</dbReference>
<comment type="subcellular location">
    <subcellularLocation>
        <location evidence="1 11">Cytoplasm</location>
    </subcellularLocation>
</comment>
<evidence type="ECO:0000256" key="2">
    <source>
        <dbReference type="ARBA" id="ARBA00008226"/>
    </source>
</evidence>
<dbReference type="Gene3D" id="3.30.930.10">
    <property type="entry name" value="Bira Bifunctional Protein, Domain 2"/>
    <property type="match status" value="1"/>
</dbReference>
<dbReference type="CDD" id="cd00859">
    <property type="entry name" value="HisRS_anticodon"/>
    <property type="match status" value="1"/>
</dbReference>
<evidence type="ECO:0000313" key="14">
    <source>
        <dbReference type="EMBL" id="EIT70322.1"/>
    </source>
</evidence>
<dbReference type="PANTHER" id="PTHR43707:SF1">
    <property type="entry name" value="HISTIDINE--TRNA LIGASE, MITOCHONDRIAL-RELATED"/>
    <property type="match status" value="1"/>
</dbReference>
<dbReference type="Pfam" id="PF03129">
    <property type="entry name" value="HGTP_anticodon"/>
    <property type="match status" value="1"/>
</dbReference>
<dbReference type="EMBL" id="AKGD01000001">
    <property type="protein sequence ID" value="EIT70322.1"/>
    <property type="molecule type" value="Genomic_DNA"/>
</dbReference>
<keyword evidence="15" id="KW-1185">Reference proteome</keyword>
<keyword evidence="7 11" id="KW-0067">ATP-binding</keyword>
<keyword evidence="5 11" id="KW-0436">Ligase</keyword>
<evidence type="ECO:0000259" key="13">
    <source>
        <dbReference type="PROSITE" id="PS50862"/>
    </source>
</evidence>
<comment type="subunit">
    <text evidence="3 11">Homodimer.</text>
</comment>
<protein>
    <recommendedName>
        <fullName evidence="11">Histidine--tRNA ligase</fullName>
        <ecNumber evidence="11">6.1.1.21</ecNumber>
    </recommendedName>
    <alternativeName>
        <fullName evidence="11">Histidyl-tRNA synthetase</fullName>
        <shortName evidence="11">HisRS</shortName>
    </alternativeName>
</protein>
<dbReference type="OrthoDB" id="9800814at2"/>
<keyword evidence="8 11" id="KW-0648">Protein biosynthesis</keyword>
<dbReference type="Gene3D" id="3.40.50.800">
    <property type="entry name" value="Anticodon-binding domain"/>
    <property type="match status" value="1"/>
</dbReference>
<dbReference type="GO" id="GO:0006427">
    <property type="term" value="P:histidyl-tRNA aminoacylation"/>
    <property type="evidence" value="ECO:0007669"/>
    <property type="project" value="UniProtKB-UniRule"/>
</dbReference>
<keyword evidence="4 11" id="KW-0963">Cytoplasm</keyword>
<dbReference type="InterPro" id="IPR006195">
    <property type="entry name" value="aa-tRNA-synth_II"/>
</dbReference>
<dbReference type="EC" id="6.1.1.21" evidence="11"/>
<evidence type="ECO:0000256" key="4">
    <source>
        <dbReference type="ARBA" id="ARBA00022490"/>
    </source>
</evidence>
<dbReference type="GO" id="GO:0005524">
    <property type="term" value="F:ATP binding"/>
    <property type="evidence" value="ECO:0007669"/>
    <property type="project" value="UniProtKB-UniRule"/>
</dbReference>
<dbReference type="PATRIC" id="fig|1172194.4.peg.437"/>
<evidence type="ECO:0000256" key="5">
    <source>
        <dbReference type="ARBA" id="ARBA00022598"/>
    </source>
</evidence>
<keyword evidence="9 11" id="KW-0030">Aminoacyl-tRNA synthetase</keyword>
<feature type="binding site" evidence="12">
    <location>
        <begin position="83"/>
        <end position="85"/>
    </location>
    <ligand>
        <name>L-histidine</name>
        <dbReference type="ChEBI" id="CHEBI:57595"/>
    </ligand>
</feature>
<dbReference type="InterPro" id="IPR045864">
    <property type="entry name" value="aa-tRNA-synth_II/BPL/LPL"/>
</dbReference>
<evidence type="ECO:0000256" key="12">
    <source>
        <dbReference type="PIRSR" id="PIRSR001549-1"/>
    </source>
</evidence>
<dbReference type="InterPro" id="IPR033656">
    <property type="entry name" value="HisRS_anticodon"/>
</dbReference>
<dbReference type="GO" id="GO:0004821">
    <property type="term" value="F:histidine-tRNA ligase activity"/>
    <property type="evidence" value="ECO:0007669"/>
    <property type="project" value="UniProtKB-UniRule"/>
</dbReference>
<sequence>MAQKIQSIRGFNDVLPADSGLWQHLHDTARGVFEDYGYAEIRLPVVERTDLYKRAVGEVTDVVEKEMYAFEDRGGEHIALRPEFTAGVVRMGVEHGLFHNSQQRVWCTGPVFRYERPQAGRYRQFHQLNVEAYGINGPDVDAELIAMSARLWKKLGFTGLRLEINSLGQAEARARYRAALIEFLQRHESSLDEDSRRRLHSNPLRVLDSKVPTTQAIVVDAPSILDYLDADSAAHFDGLQQGLGDLGVDYVVNPRLVRGLDYYTKGVFEWITTELGAQGTICAGGRYDTLVEQLGGGPTPAVGWASGVERLILLLQAKAAELQIPENGPAIVVCSLGEAAQREAAKLAETLRDRFPGAGVQLSVGGGKLPAQFKRADRSGAHYALVIGEAEIAAKQVQVKSLRDASPQETCTWAELPARLESLLSR</sequence>
<evidence type="ECO:0000256" key="3">
    <source>
        <dbReference type="ARBA" id="ARBA00011738"/>
    </source>
</evidence>
<dbReference type="FunFam" id="3.30.930.10:FF:000005">
    <property type="entry name" value="Histidine--tRNA ligase"/>
    <property type="match status" value="1"/>
</dbReference>
<evidence type="ECO:0000256" key="10">
    <source>
        <dbReference type="ARBA" id="ARBA00047639"/>
    </source>
</evidence>
<dbReference type="PANTHER" id="PTHR43707">
    <property type="entry name" value="HISTIDYL-TRNA SYNTHETASE"/>
    <property type="match status" value="1"/>
</dbReference>
<dbReference type="Pfam" id="PF13393">
    <property type="entry name" value="tRNA-synt_His"/>
    <property type="match status" value="1"/>
</dbReference>
<organism evidence="14 15">
    <name type="scientific">Hydrocarboniphaga effusa AP103</name>
    <dbReference type="NCBI Taxonomy" id="1172194"/>
    <lineage>
        <taxon>Bacteria</taxon>
        <taxon>Pseudomonadati</taxon>
        <taxon>Pseudomonadota</taxon>
        <taxon>Gammaproteobacteria</taxon>
        <taxon>Nevskiales</taxon>
        <taxon>Nevskiaceae</taxon>
        <taxon>Hydrocarboniphaga</taxon>
    </lineage>
</organism>
<proteinExistence type="inferred from homology"/>
<dbReference type="AlphaFoldDB" id="I7ZF32"/>
<feature type="binding site" evidence="12">
    <location>
        <position position="127"/>
    </location>
    <ligand>
        <name>L-histidine</name>
        <dbReference type="ChEBI" id="CHEBI:57595"/>
    </ligand>
</feature>
<feature type="binding site" evidence="12">
    <location>
        <position position="131"/>
    </location>
    <ligand>
        <name>L-histidine</name>
        <dbReference type="ChEBI" id="CHEBI:57595"/>
    </ligand>
</feature>
<dbReference type="InterPro" id="IPR015807">
    <property type="entry name" value="His-tRNA-ligase"/>
</dbReference>
<keyword evidence="6 11" id="KW-0547">Nucleotide-binding</keyword>
<feature type="binding site" evidence="12">
    <location>
        <position position="258"/>
    </location>
    <ligand>
        <name>L-histidine</name>
        <dbReference type="ChEBI" id="CHEBI:57595"/>
    </ligand>
</feature>
<comment type="similarity">
    <text evidence="2 11">Belongs to the class-II aminoacyl-tRNA synthetase family.</text>
</comment>
<dbReference type="SUPFAM" id="SSF55681">
    <property type="entry name" value="Class II aaRS and biotin synthetases"/>
    <property type="match status" value="1"/>
</dbReference>
<evidence type="ECO:0000256" key="9">
    <source>
        <dbReference type="ARBA" id="ARBA00023146"/>
    </source>
</evidence>
<gene>
    <name evidence="11" type="primary">hisS</name>
    <name evidence="14" type="ORF">WQQ_04590</name>
</gene>
<evidence type="ECO:0000256" key="7">
    <source>
        <dbReference type="ARBA" id="ARBA00022840"/>
    </source>
</evidence>
<dbReference type="Proteomes" id="UP000003704">
    <property type="component" value="Unassembled WGS sequence"/>
</dbReference>
<dbReference type="GO" id="GO:0005737">
    <property type="term" value="C:cytoplasm"/>
    <property type="evidence" value="ECO:0007669"/>
    <property type="project" value="UniProtKB-SubCell"/>
</dbReference>
<dbReference type="HAMAP" id="MF_00127">
    <property type="entry name" value="His_tRNA_synth"/>
    <property type="match status" value="1"/>
</dbReference>